<protein>
    <submittedName>
        <fullName evidence="1">Membrane dipeptidase</fullName>
        <ecNumber evidence="1">3.4.13.19</ecNumber>
    </submittedName>
</protein>
<evidence type="ECO:0000313" key="4">
    <source>
        <dbReference type="Proteomes" id="UP000563601"/>
    </source>
</evidence>
<dbReference type="Pfam" id="PF01244">
    <property type="entry name" value="Peptidase_M19"/>
    <property type="match status" value="1"/>
</dbReference>
<dbReference type="Gene3D" id="3.20.20.140">
    <property type="entry name" value="Metal-dependent hydrolases"/>
    <property type="match status" value="1"/>
</dbReference>
<keyword evidence="1" id="KW-0224">Dipeptidase</keyword>
<dbReference type="Proteomes" id="UP000464675">
    <property type="component" value="Chromosome"/>
</dbReference>
<sequence>MNRLTIMLLGGALLGGCGADQQGAVDLAGYEPYRQQALEIAQTTIIADTHIDVPYRLVEDYEDVSKATERGDFDYPRAVAGGLNAPFMSIYTPAELEQEGGAKAKAEELIGLVEQMVAGAPDKFAIATSWADIEAHFEQGLISLPLGMENGSPLEGELANVEYFYKRGVRYITLAHSLSNHLSDSSYDEARPAGGLTEFGREVVTEMNRLGMMVDVSHLSDEAFYDVLEVTSKPVIASHSSARHFIPGFERNMSDEMIVALAEQGGVVFVNFGSTFISRDSYHSRGVLREERLRFMQEKGIEDRDDPRVRDHMEAFGAGQPPFPFASLQQVLDHIDHIRDIAGIDAIGIGSDYDGVGDTLPVGLKDVASYPNLIAGLLARDYSEAEIRKILSGNLKRVWQVVEA</sequence>
<dbReference type="AlphaFoldDB" id="A0A6P1TA90"/>
<dbReference type="EC" id="3.4.13.19" evidence="1"/>
<proteinExistence type="predicted"/>
<dbReference type="PANTHER" id="PTHR10443:SF12">
    <property type="entry name" value="DIPEPTIDASE"/>
    <property type="match status" value="1"/>
</dbReference>
<organism evidence="1 4">
    <name type="scientific">Microbulbifer hydrolyticus</name>
    <dbReference type="NCBI Taxonomy" id="48074"/>
    <lineage>
        <taxon>Bacteria</taxon>
        <taxon>Pseudomonadati</taxon>
        <taxon>Pseudomonadota</taxon>
        <taxon>Gammaproteobacteria</taxon>
        <taxon>Cellvibrionales</taxon>
        <taxon>Microbulbiferaceae</taxon>
        <taxon>Microbulbifer</taxon>
    </lineage>
</organism>
<dbReference type="PANTHER" id="PTHR10443">
    <property type="entry name" value="MICROSOMAL DIPEPTIDASE"/>
    <property type="match status" value="1"/>
</dbReference>
<keyword evidence="1" id="KW-0378">Hydrolase</keyword>
<dbReference type="Proteomes" id="UP000563601">
    <property type="component" value="Unassembled WGS sequence"/>
</dbReference>
<dbReference type="EMBL" id="JACHHR010000001">
    <property type="protein sequence ID" value="MBB5210883.1"/>
    <property type="molecule type" value="Genomic_DNA"/>
</dbReference>
<name>A0A6P1TA90_9GAMM</name>
<dbReference type="GO" id="GO:0006508">
    <property type="term" value="P:proteolysis"/>
    <property type="evidence" value="ECO:0007669"/>
    <property type="project" value="InterPro"/>
</dbReference>
<evidence type="ECO:0000313" key="1">
    <source>
        <dbReference type="EMBL" id="MBB5210883.1"/>
    </source>
</evidence>
<reference evidence="2 3" key="1">
    <citation type="submission" date="2020-01" db="EMBL/GenBank/DDBJ databases">
        <title>The possibility of degradation of plastic by Microbulbifer hydrolyticus IRE-31.</title>
        <authorList>
            <person name="Liu L."/>
        </authorList>
    </citation>
    <scope>NUCLEOTIDE SEQUENCE [LARGE SCALE GENOMIC DNA]</scope>
    <source>
        <strain evidence="2 3">IRE-31</strain>
    </source>
</reference>
<accession>A0A6P1TA90</accession>
<dbReference type="EMBL" id="CP047491">
    <property type="protein sequence ID" value="QHQ38691.1"/>
    <property type="molecule type" value="Genomic_DNA"/>
</dbReference>
<evidence type="ECO:0000313" key="3">
    <source>
        <dbReference type="Proteomes" id="UP000464675"/>
    </source>
</evidence>
<keyword evidence="1" id="KW-0645">Protease</keyword>
<reference evidence="1 4" key="2">
    <citation type="submission" date="2020-08" db="EMBL/GenBank/DDBJ databases">
        <title>Genomic Encyclopedia of Type Strains, Phase IV (KMG-IV): sequencing the most valuable type-strain genomes for metagenomic binning, comparative biology and taxonomic classification.</title>
        <authorList>
            <person name="Goeker M."/>
        </authorList>
    </citation>
    <scope>NUCLEOTIDE SEQUENCE [LARGE SCALE GENOMIC DNA]</scope>
    <source>
        <strain evidence="1 4">DSM 11525</strain>
    </source>
</reference>
<dbReference type="GO" id="GO:0070573">
    <property type="term" value="F:metallodipeptidase activity"/>
    <property type="evidence" value="ECO:0007669"/>
    <property type="project" value="InterPro"/>
</dbReference>
<evidence type="ECO:0000313" key="2">
    <source>
        <dbReference type="EMBL" id="QHQ38691.1"/>
    </source>
</evidence>
<dbReference type="RefSeq" id="WP_161858019.1">
    <property type="nucleotide sequence ID" value="NZ_CP047491.1"/>
</dbReference>
<dbReference type="InterPro" id="IPR032466">
    <property type="entry name" value="Metal_Hydrolase"/>
</dbReference>
<dbReference type="InterPro" id="IPR008257">
    <property type="entry name" value="Pept_M19"/>
</dbReference>
<dbReference type="PROSITE" id="PS51257">
    <property type="entry name" value="PROKAR_LIPOPROTEIN"/>
    <property type="match status" value="1"/>
</dbReference>
<dbReference type="PROSITE" id="PS51365">
    <property type="entry name" value="RENAL_DIPEPTIDASE_2"/>
    <property type="match status" value="1"/>
</dbReference>
<dbReference type="CDD" id="cd01301">
    <property type="entry name" value="rDP_like"/>
    <property type="match status" value="1"/>
</dbReference>
<gene>
    <name evidence="2" type="ORF">GTQ55_06605</name>
    <name evidence="1" type="ORF">HNQ53_001071</name>
</gene>
<dbReference type="OrthoDB" id="9804920at2"/>
<keyword evidence="3" id="KW-1185">Reference proteome</keyword>
<dbReference type="SUPFAM" id="SSF51556">
    <property type="entry name" value="Metallo-dependent hydrolases"/>
    <property type="match status" value="1"/>
</dbReference>